<feature type="region of interest" description="Disordered" evidence="4">
    <location>
        <begin position="1"/>
        <end position="20"/>
    </location>
</feature>
<name>A0A422Q1D3_9TRYP</name>
<sequence>MPVKVGKGSAAKGARGARKTPETMDVFASFTSQLAVMQDHGGGAVNGTPQKVRNASNNKQNGNHPSGGAMRSTPRFFRSPALPEKRNESHCALPTAGECRRSIGLLRRLLFKKAPEDARTPVERSSLSEPSYDLASTTLEEATTATATATAAATTANSTSEKERNNNATVGLLEQDEVENVPPPQQLPNSEASMELDANQLASHNIPSECSSLNSSIAQTPNAATEKLNVEKALQETTDPQQPKGENGGLCTFNLNEAEPFTVYDEEDEEEAVHQYLEKRQTASDAWGDEKREAFTLDSMVDLTSKTSLGAESVSTGRHCSARRKRHLPWRLLSGQPVMTAKSRDITNHHRSISRGSQEYISDAVCRSMSLYSAFFLDDAKKTWRVDDLVLARSLEYVGLMGYQQLMPVQDQASQDAPSAMIMGKLASPITRATNELQGGVGDMPSTRWVLTGAPCRRAETTGASNLFMHPREPERWISEQEYVLGAIFSSCAWSDRHSSFSATNNSNTDGRLGPHLSLDWHPIQQVAAFVLERFPHWGGAEEFVETWERQVGIVLGTASPSHQRVFNFPEEGLVFSSDMESGNLARVERTKSATYQQSYTLWLEPELGCAQRLWFRFAISGARPHCAISLRVVNIQPNTKLYARNGMRPVWRAGNSPRSWTPVGACVYRTINNDEDGELSFVILPRSSDVVHVAFCVPYTYADLLCHIVNWHHLVKKSFGGIRFEERVLCHTQDGRKLHLLIITSTTVKALITRNGQREKEGNSLSRQTILGPYAHFETGKKVVLVSGRVHPGEVTASHGIHGVISFLLSRDPHAALVREYFIFYIVPMLNPDGVARGHSRLDQNGFNLNRCYNNPNPRVQPTVTALRNVFENLKQTYRDRFFMYMDFHSHASQSSGFMFGNCLPETVQHWNMVFPKIVSLHAKNVFSYQLCRFGRGHMVSKEGSSRVLFGEGLIHSYTVELTHFSSDRMFVDGASDEENNISDRNRATASASGDGDMWEANYANTQETRLRSATAVRGEKGAAPQSTTARSRLTRGWKPRPSRPGGSKQCVENGGPRSRSGDRNSSERHDPLRCIQVPCILSQSAEVGRACVLALLDYCAVGNYASPQFAASGGLERTLREVKRSMNQTFTPRPAANRLQLFYKQR</sequence>
<dbReference type="PANTHER" id="PTHR12756:SF12">
    <property type="entry name" value="CYTOSOLIC CARBOXYPEPTIDASE-LIKE PROTEIN 5"/>
    <property type="match status" value="1"/>
</dbReference>
<comment type="cofactor">
    <cofactor evidence="1">
        <name>Zn(2+)</name>
        <dbReference type="ChEBI" id="CHEBI:29105"/>
    </cofactor>
</comment>
<reference evidence="6 7" key="1">
    <citation type="journal article" date="2018" name="BMC Genomics">
        <title>Genomic comparison of Trypanosoma conorhini and Trypanosoma rangeli to Trypanosoma cruzi strains of high and low virulence.</title>
        <authorList>
            <person name="Bradwell K.R."/>
            <person name="Koparde V.N."/>
            <person name="Matveyev A.V."/>
            <person name="Serrano M.G."/>
            <person name="Alves J.M."/>
            <person name="Parikh H."/>
            <person name="Huang B."/>
            <person name="Lee V."/>
            <person name="Espinosa-Alvarez O."/>
            <person name="Ortiz P.A."/>
            <person name="Costa-Martins A.G."/>
            <person name="Teixeira M.M."/>
            <person name="Buck G.A."/>
        </authorList>
    </citation>
    <scope>NUCLEOTIDE SEQUENCE [LARGE SCALE GENOMIC DNA]</scope>
    <source>
        <strain evidence="6 7">025E</strain>
    </source>
</reference>
<evidence type="ECO:0000313" key="6">
    <source>
        <dbReference type="EMBL" id="RNF23783.1"/>
    </source>
</evidence>
<evidence type="ECO:0000256" key="3">
    <source>
        <dbReference type="PROSITE-ProRule" id="PRU01379"/>
    </source>
</evidence>
<feature type="region of interest" description="Disordered" evidence="4">
    <location>
        <begin position="39"/>
        <end position="75"/>
    </location>
</feature>
<evidence type="ECO:0000256" key="2">
    <source>
        <dbReference type="ARBA" id="ARBA00005988"/>
    </source>
</evidence>
<dbReference type="InterPro" id="IPR040626">
    <property type="entry name" value="Pepdidase_M14_N"/>
</dbReference>
<keyword evidence="6" id="KW-0378">Hydrolase</keyword>
<dbReference type="Pfam" id="PF18027">
    <property type="entry name" value="Pepdidase_M14_N"/>
    <property type="match status" value="1"/>
</dbReference>
<dbReference type="InterPro" id="IPR000834">
    <property type="entry name" value="Peptidase_M14"/>
</dbReference>
<dbReference type="Gene3D" id="3.40.630.10">
    <property type="entry name" value="Zn peptidases"/>
    <property type="match status" value="1"/>
</dbReference>
<feature type="compositionally biased region" description="Low complexity" evidence="4">
    <location>
        <begin position="145"/>
        <end position="159"/>
    </location>
</feature>
<dbReference type="AlphaFoldDB" id="A0A422Q1D3"/>
<evidence type="ECO:0000256" key="4">
    <source>
        <dbReference type="SAM" id="MobiDB-lite"/>
    </source>
</evidence>
<feature type="domain" description="Peptidase M14" evidence="5">
    <location>
        <begin position="698"/>
        <end position="1001"/>
    </location>
</feature>
<evidence type="ECO:0000259" key="5">
    <source>
        <dbReference type="PROSITE" id="PS52035"/>
    </source>
</evidence>
<dbReference type="PROSITE" id="PS52035">
    <property type="entry name" value="PEPTIDASE_M14"/>
    <property type="match status" value="1"/>
</dbReference>
<comment type="similarity">
    <text evidence="2 3">Belongs to the peptidase M14 family.</text>
</comment>
<dbReference type="EMBL" id="MKKU01000112">
    <property type="protein sequence ID" value="RNF23783.1"/>
    <property type="molecule type" value="Genomic_DNA"/>
</dbReference>
<accession>A0A422Q1D3</accession>
<dbReference type="InterPro" id="IPR050821">
    <property type="entry name" value="Cytosolic_carboxypeptidase"/>
</dbReference>
<evidence type="ECO:0000256" key="1">
    <source>
        <dbReference type="ARBA" id="ARBA00001947"/>
    </source>
</evidence>
<feature type="region of interest" description="Disordered" evidence="4">
    <location>
        <begin position="1011"/>
        <end position="1071"/>
    </location>
</feature>
<dbReference type="RefSeq" id="XP_029230249.1">
    <property type="nucleotide sequence ID" value="XM_029369679.1"/>
</dbReference>
<dbReference type="Pfam" id="PF00246">
    <property type="entry name" value="Peptidase_M14"/>
    <property type="match status" value="1"/>
</dbReference>
<dbReference type="EC" id="3.4.17.-" evidence="6"/>
<dbReference type="Gene3D" id="2.60.40.3120">
    <property type="match status" value="1"/>
</dbReference>
<feature type="compositionally biased region" description="Low complexity" evidence="4">
    <location>
        <begin position="1"/>
        <end position="14"/>
    </location>
</feature>
<dbReference type="SUPFAM" id="SSF53187">
    <property type="entry name" value="Zn-dependent exopeptidases"/>
    <property type="match status" value="1"/>
</dbReference>
<proteinExistence type="inferred from homology"/>
<feature type="region of interest" description="Disordered" evidence="4">
    <location>
        <begin position="977"/>
        <end position="999"/>
    </location>
</feature>
<dbReference type="PANTHER" id="PTHR12756">
    <property type="entry name" value="CYTOSOLIC CARBOXYPEPTIDASE"/>
    <property type="match status" value="1"/>
</dbReference>
<dbReference type="Proteomes" id="UP000284403">
    <property type="component" value="Unassembled WGS sequence"/>
</dbReference>
<dbReference type="GO" id="GO:0004181">
    <property type="term" value="F:metallocarboxypeptidase activity"/>
    <property type="evidence" value="ECO:0007669"/>
    <property type="project" value="InterPro"/>
</dbReference>
<feature type="compositionally biased region" description="Basic residues" evidence="4">
    <location>
        <begin position="1034"/>
        <end position="1043"/>
    </location>
</feature>
<dbReference type="GO" id="GO:0006508">
    <property type="term" value="P:proteolysis"/>
    <property type="evidence" value="ECO:0007669"/>
    <property type="project" value="InterPro"/>
</dbReference>
<keyword evidence="7" id="KW-1185">Reference proteome</keyword>
<comment type="caution">
    <text evidence="6">The sequence shown here is derived from an EMBL/GenBank/DDBJ whole genome shotgun (WGS) entry which is preliminary data.</text>
</comment>
<feature type="region of interest" description="Disordered" evidence="4">
    <location>
        <begin position="145"/>
        <end position="165"/>
    </location>
</feature>
<gene>
    <name evidence="6" type="ORF">Tco025E_02756</name>
</gene>
<protein>
    <submittedName>
        <fullName evidence="6">Metallo-peptidase, Clan MC, Family M14</fullName>
        <ecNumber evidence="6">3.4.17.-</ecNumber>
    </submittedName>
</protein>
<feature type="active site" description="Proton donor/acceptor" evidence="3">
    <location>
        <position position="962"/>
    </location>
</feature>
<dbReference type="GO" id="GO:0008270">
    <property type="term" value="F:zinc ion binding"/>
    <property type="evidence" value="ECO:0007669"/>
    <property type="project" value="InterPro"/>
</dbReference>
<keyword evidence="6" id="KW-0121">Carboxypeptidase</keyword>
<dbReference type="OrthoDB" id="10253041at2759"/>
<feature type="compositionally biased region" description="Basic and acidic residues" evidence="4">
    <location>
        <begin position="1061"/>
        <end position="1071"/>
    </location>
</feature>
<evidence type="ECO:0000313" key="7">
    <source>
        <dbReference type="Proteomes" id="UP000284403"/>
    </source>
</evidence>
<feature type="compositionally biased region" description="Polar residues" evidence="4">
    <location>
        <begin position="47"/>
        <end position="64"/>
    </location>
</feature>
<organism evidence="6 7">
    <name type="scientific">Trypanosoma conorhini</name>
    <dbReference type="NCBI Taxonomy" id="83891"/>
    <lineage>
        <taxon>Eukaryota</taxon>
        <taxon>Discoba</taxon>
        <taxon>Euglenozoa</taxon>
        <taxon>Kinetoplastea</taxon>
        <taxon>Metakinetoplastina</taxon>
        <taxon>Trypanosomatida</taxon>
        <taxon>Trypanosomatidae</taxon>
        <taxon>Trypanosoma</taxon>
    </lineage>
</organism>
<dbReference type="GeneID" id="40316367"/>
<keyword evidence="6" id="KW-0645">Protease</keyword>